<gene>
    <name evidence="2" type="ORF">Cvel_8274</name>
</gene>
<keyword evidence="1" id="KW-0472">Membrane</keyword>
<evidence type="ECO:0000256" key="1">
    <source>
        <dbReference type="SAM" id="Phobius"/>
    </source>
</evidence>
<keyword evidence="1" id="KW-1133">Transmembrane helix</keyword>
<accession>A0A0G4HSI5</accession>
<evidence type="ECO:0000313" key="2">
    <source>
        <dbReference type="EMBL" id="CEM47294.1"/>
    </source>
</evidence>
<protein>
    <submittedName>
        <fullName evidence="2">Uncharacterized protein</fullName>
    </submittedName>
</protein>
<dbReference type="AlphaFoldDB" id="A0A0G4HSI5"/>
<dbReference type="EMBL" id="CDMZ01003700">
    <property type="protein sequence ID" value="CEM47294.1"/>
    <property type="molecule type" value="Genomic_DNA"/>
</dbReference>
<keyword evidence="1" id="KW-0812">Transmembrane</keyword>
<sequence>MMQTPSRAARDLWNMVSPAFYSYMALAVILMATIYGIAYGLIFFGLAMGIIGHYNAAVGRWNGFIGNNDWQWSKTVSTSYLDEYGYVCEACDKTMRHIPRELNPNGLDDSYWKSQGDIGNLGNPGYNRKFELFGPMGRMQNLMNPRGLKHESYTGEKVFNNPRMVAGVSKRVQCFHGQWTDMRLDCTKTVSRTSDVTGNSVFYLLGMAFDRPGSNKFTDGSRHKQGSGSVLCTSAYRHGHMSEVRWAQDTFFGGFLVSPVVIQGYHTWAMPLIWLMAYSRLLSEAVAGIGVLYWAEYMGTVVEGSEKFRRGLQEWLGEGERDKEGGSESVSLDEGTVEADGGLTMSAEELAEPPSRLRVFLGGCLFWSLTGPTYFLGLVRGTFEGVVLQLGGEWLGGGKPPR</sequence>
<feature type="transmembrane region" description="Helical" evidence="1">
    <location>
        <begin position="20"/>
        <end position="51"/>
    </location>
</feature>
<dbReference type="VEuPathDB" id="CryptoDB:Cvel_8274"/>
<proteinExistence type="predicted"/>
<organism evidence="2">
    <name type="scientific">Chromera velia CCMP2878</name>
    <dbReference type="NCBI Taxonomy" id="1169474"/>
    <lineage>
        <taxon>Eukaryota</taxon>
        <taxon>Sar</taxon>
        <taxon>Alveolata</taxon>
        <taxon>Colpodellida</taxon>
        <taxon>Chromeraceae</taxon>
        <taxon>Chromera</taxon>
    </lineage>
</organism>
<reference evidence="2" key="1">
    <citation type="submission" date="2014-11" db="EMBL/GenBank/DDBJ databases">
        <authorList>
            <person name="Otto D Thomas"/>
            <person name="Naeem Raeece"/>
        </authorList>
    </citation>
    <scope>NUCLEOTIDE SEQUENCE</scope>
</reference>
<name>A0A0G4HSI5_9ALVE</name>